<reference evidence="1 2" key="1">
    <citation type="journal article" date="2012" name="Genet. Mol. Biol.">
        <title>Analysis of 16S rRNA and mxaF genes revealing insights into Methylobacterium niche-specific plant association.</title>
        <authorList>
            <person name="Dourado M.N."/>
            <person name="Andreote F.D."/>
            <person name="Dini-Andreote F."/>
            <person name="Conti R."/>
            <person name="Araujo J.M."/>
            <person name="Araujo W.L."/>
        </authorList>
    </citation>
    <scope>NUCLEOTIDE SEQUENCE [LARGE SCALE GENOMIC DNA]</scope>
    <source>
        <strain evidence="1 2">TC3-10</strain>
    </source>
</reference>
<accession>A0ABU7TL93</accession>
<dbReference type="EMBL" id="MLCA01000001">
    <property type="protein sequence ID" value="MEE7490477.1"/>
    <property type="molecule type" value="Genomic_DNA"/>
</dbReference>
<proteinExistence type="predicted"/>
<keyword evidence="2" id="KW-1185">Reference proteome</keyword>
<evidence type="ECO:0000313" key="2">
    <source>
        <dbReference type="Proteomes" id="UP001355206"/>
    </source>
</evidence>
<gene>
    <name evidence="1" type="ORF">MOTC310_08280</name>
</gene>
<name>A0ABU7TL93_9HYPH</name>
<organism evidence="1 2">
    <name type="scientific">Methylobacterium oryzae</name>
    <dbReference type="NCBI Taxonomy" id="334852"/>
    <lineage>
        <taxon>Bacteria</taxon>
        <taxon>Pseudomonadati</taxon>
        <taxon>Pseudomonadota</taxon>
        <taxon>Alphaproteobacteria</taxon>
        <taxon>Hyphomicrobiales</taxon>
        <taxon>Methylobacteriaceae</taxon>
        <taxon>Methylobacterium</taxon>
    </lineage>
</organism>
<dbReference type="Proteomes" id="UP001355206">
    <property type="component" value="Unassembled WGS sequence"/>
</dbReference>
<evidence type="ECO:0000313" key="1">
    <source>
        <dbReference type="EMBL" id="MEE7490477.1"/>
    </source>
</evidence>
<protein>
    <submittedName>
        <fullName evidence="1">Uncharacterized protein</fullName>
    </submittedName>
</protein>
<sequence>MHGRDNRAGPWAFLFARMQRPDGHPLDRAADDLASNDYAALLRQDGSGWRVVDFAVGPTDVAWEGWDRRYGAPASVFAVR</sequence>
<comment type="caution">
    <text evidence="1">The sequence shown here is derived from an EMBL/GenBank/DDBJ whole genome shotgun (WGS) entry which is preliminary data.</text>
</comment>